<dbReference type="Pfam" id="PF02470">
    <property type="entry name" value="MlaD"/>
    <property type="match status" value="1"/>
</dbReference>
<evidence type="ECO:0000259" key="1">
    <source>
        <dbReference type="Pfam" id="PF02470"/>
    </source>
</evidence>
<dbReference type="PANTHER" id="PTHR33371:SF18">
    <property type="entry name" value="MCE-FAMILY PROTEIN MCE3C"/>
    <property type="match status" value="1"/>
</dbReference>
<dbReference type="InterPro" id="IPR052336">
    <property type="entry name" value="MlaD_Phospholipid_Transporter"/>
</dbReference>
<dbReference type="eggNOG" id="COG1463">
    <property type="taxonomic scope" value="Bacteria"/>
</dbReference>
<name>A0A073B3F7_9PSEU</name>
<proteinExistence type="predicted"/>
<feature type="domain" description="Mce/MlaD" evidence="1">
    <location>
        <begin position="40"/>
        <end position="114"/>
    </location>
</feature>
<gene>
    <name evidence="3" type="ORF">GU90_02630</name>
</gene>
<keyword evidence="4" id="KW-1185">Reference proteome</keyword>
<dbReference type="NCBIfam" id="TIGR00996">
    <property type="entry name" value="Mtu_fam_mce"/>
    <property type="match status" value="1"/>
</dbReference>
<dbReference type="InterPro" id="IPR024516">
    <property type="entry name" value="Mce_C"/>
</dbReference>
<evidence type="ECO:0000313" key="3">
    <source>
        <dbReference type="EMBL" id="KEI45797.1"/>
    </source>
</evidence>
<dbReference type="InterPro" id="IPR005693">
    <property type="entry name" value="Mce"/>
</dbReference>
<protein>
    <submittedName>
        <fullName evidence="3">Mammalian cell entry protein</fullName>
    </submittedName>
</protein>
<evidence type="ECO:0000313" key="4">
    <source>
        <dbReference type="Proteomes" id="UP000031419"/>
    </source>
</evidence>
<dbReference type="EMBL" id="JNVU01000009">
    <property type="protein sequence ID" value="KEI45797.1"/>
    <property type="molecule type" value="Genomic_DNA"/>
</dbReference>
<comment type="caution">
    <text evidence="3">The sequence shown here is derived from an EMBL/GenBank/DDBJ whole genome shotgun (WGS) entry which is preliminary data.</text>
</comment>
<reference evidence="3 4" key="1">
    <citation type="submission" date="2014-06" db="EMBL/GenBank/DDBJ databases">
        <title>Saccharopolyspora rectivirgula DSM-43113 Genome sequencing.</title>
        <authorList>
            <person name="Barrera C."/>
            <person name="Millon L."/>
            <person name="Rognon B."/>
            <person name="Zaugg C."/>
            <person name="Monod M."/>
        </authorList>
    </citation>
    <scope>NUCLEOTIDE SEQUENCE [LARGE SCALE GENOMIC DNA]</scope>
    <source>
        <strain evidence="3 4">DSM 43113</strain>
    </source>
</reference>
<dbReference type="STRING" id="28042.GU90_02630"/>
<dbReference type="InterPro" id="IPR003399">
    <property type="entry name" value="Mce/MlaD"/>
</dbReference>
<dbReference type="Pfam" id="PF11887">
    <property type="entry name" value="Mce4_CUP1"/>
    <property type="match status" value="1"/>
</dbReference>
<dbReference type="GO" id="GO:0005576">
    <property type="term" value="C:extracellular region"/>
    <property type="evidence" value="ECO:0007669"/>
    <property type="project" value="TreeGrafter"/>
</dbReference>
<dbReference type="RefSeq" id="WP_029721292.1">
    <property type="nucleotide sequence ID" value="NZ_JNVU01000009.1"/>
</dbReference>
<dbReference type="AlphaFoldDB" id="A0A073B3F7"/>
<sequence length="331" mass="35844">MNRSSLRNRVLRTGAVAVAVTLLAIFGVVLSPHIAFLARTEEYAAEFRNAAGVSTGTPVHVAGVPAGRVTDVQLAGDRVKVLFRLDEHQRLGVDSKAAIKIKTVLGSRYVQLSPQGEEPLSPGDTIPLRNTSVPYDLDQISRQTTGTAESIDTGKLRQMLSVLSDATPDDPQLISEALSGITAASEVINARGEQMQQLLTGTRTLTNSLLDQQETLVQLLGDTQLVVDVLNQRRETIRRLQDDIIRVTDILNGLWTENRAEIDQVLTELHSLSDLLARNEQHIDETIRQLGPASRYIANATGNGPWGDVSAPAGPIPDNLLCVVGLLEGCR</sequence>
<dbReference type="Proteomes" id="UP000031419">
    <property type="component" value="Unassembled WGS sequence"/>
</dbReference>
<evidence type="ECO:0000259" key="2">
    <source>
        <dbReference type="Pfam" id="PF11887"/>
    </source>
</evidence>
<feature type="domain" description="Mammalian cell entry C-terminal" evidence="2">
    <location>
        <begin position="118"/>
        <end position="303"/>
    </location>
</feature>
<dbReference type="OrthoDB" id="5241191at2"/>
<dbReference type="PANTHER" id="PTHR33371">
    <property type="entry name" value="INTERMEMBRANE PHOSPHOLIPID TRANSPORT SYSTEM BINDING PROTEIN MLAD-RELATED"/>
    <property type="match status" value="1"/>
</dbReference>
<organism evidence="3 4">
    <name type="scientific">Saccharopolyspora rectivirgula</name>
    <dbReference type="NCBI Taxonomy" id="28042"/>
    <lineage>
        <taxon>Bacteria</taxon>
        <taxon>Bacillati</taxon>
        <taxon>Actinomycetota</taxon>
        <taxon>Actinomycetes</taxon>
        <taxon>Pseudonocardiales</taxon>
        <taxon>Pseudonocardiaceae</taxon>
        <taxon>Saccharopolyspora</taxon>
    </lineage>
</organism>
<dbReference type="PRINTS" id="PR01782">
    <property type="entry name" value="MCEVIRFACTOR"/>
</dbReference>
<accession>A0A073B3F7</accession>